<name>A0A235FB84_9BACL</name>
<dbReference type="AlphaFoldDB" id="A0A235FB84"/>
<dbReference type="RefSeq" id="WP_094250411.1">
    <property type="nucleotide sequence ID" value="NZ_JBHLXL010000001.1"/>
</dbReference>
<dbReference type="Proteomes" id="UP000215059">
    <property type="component" value="Unassembled WGS sequence"/>
</dbReference>
<evidence type="ECO:0000313" key="3">
    <source>
        <dbReference type="Proteomes" id="UP000215059"/>
    </source>
</evidence>
<sequence length="163" mass="19277">MFDDVRAVPKPMKHQTEKDKPVFKERRYNRKRKTKKKVEMYKGVKIPHRKRRGEISKVDYEKALLHYGGGCAETGQTNIEMHHIVFRSQGGRGGFRNLVPLSKEFHTLCHTDRAYADYWREQHKKIFGPHYMKDAYDLWKEGLIHNPTPEAFEKFMQGEQGDA</sequence>
<comment type="caution">
    <text evidence="2">The sequence shown here is derived from an EMBL/GenBank/DDBJ whole genome shotgun (WGS) entry which is preliminary data.</text>
</comment>
<feature type="region of interest" description="Disordered" evidence="1">
    <location>
        <begin position="1"/>
        <end position="22"/>
    </location>
</feature>
<dbReference type="EMBL" id="NOII01000001">
    <property type="protein sequence ID" value="OYD58449.1"/>
    <property type="molecule type" value="Genomic_DNA"/>
</dbReference>
<organism evidence="2 3">
    <name type="scientific">Fictibacillus aquaticus</name>
    <dbReference type="NCBI Taxonomy" id="2021314"/>
    <lineage>
        <taxon>Bacteria</taxon>
        <taxon>Bacillati</taxon>
        <taxon>Bacillota</taxon>
        <taxon>Bacilli</taxon>
        <taxon>Bacillales</taxon>
        <taxon>Fictibacillaceae</taxon>
        <taxon>Fictibacillus</taxon>
    </lineage>
</organism>
<evidence type="ECO:0000256" key="1">
    <source>
        <dbReference type="SAM" id="MobiDB-lite"/>
    </source>
</evidence>
<protein>
    <recommendedName>
        <fullName evidence="4">HNH nuclease domain-containing protein</fullName>
    </recommendedName>
</protein>
<proteinExistence type="predicted"/>
<dbReference type="OrthoDB" id="2662325at2"/>
<accession>A0A235FB84</accession>
<evidence type="ECO:0000313" key="2">
    <source>
        <dbReference type="EMBL" id="OYD58449.1"/>
    </source>
</evidence>
<evidence type="ECO:0008006" key="4">
    <source>
        <dbReference type="Google" id="ProtNLM"/>
    </source>
</evidence>
<keyword evidence="3" id="KW-1185">Reference proteome</keyword>
<reference evidence="2 3" key="1">
    <citation type="submission" date="2017-07" db="EMBL/GenBank/DDBJ databases">
        <title>Fictibacillus sp. nov. GDSW-R2A3 Genome sequencing and assembly.</title>
        <authorList>
            <person name="Mayilraj S."/>
        </authorList>
    </citation>
    <scope>NUCLEOTIDE SEQUENCE [LARGE SCALE GENOMIC DNA]</scope>
    <source>
        <strain evidence="2 3">GDSW-R2A3</strain>
    </source>
</reference>
<gene>
    <name evidence="2" type="ORF">CGZ90_00680</name>
</gene>